<sequence>MILLKKDNKIYKEIDVHTLDPISLDSYKNIIENDKLILCILICNTTRYVYRATDIIEMRYSIMFNTIHVYLLKDPISREEVKDVYYFMSKLNKNDVLCNNKEELCNKREILFNKDEISFNNKKKISSKNIIRIFDYVCNERELFQNEKYKKIILNYEYKEDKVCVYVIIILGIFGLCMMFMLVFRIIVN</sequence>
<accession>A0A0F9W9T1</accession>
<evidence type="ECO:0000256" key="1">
    <source>
        <dbReference type="SAM" id="Phobius"/>
    </source>
</evidence>
<dbReference type="RefSeq" id="XP_024330118.1">
    <property type="nucleotide sequence ID" value="XM_024476398.1"/>
</dbReference>
<dbReference type="GeneID" id="36321351"/>
<comment type="caution">
    <text evidence="2">The sequence shown here is derived from an EMBL/GenBank/DDBJ whole genome shotgun (WGS) entry which is preliminary data.</text>
</comment>
<evidence type="ECO:0000313" key="3">
    <source>
        <dbReference type="Proteomes" id="UP000034350"/>
    </source>
</evidence>
<name>A0A0F9W9T1_9MICR</name>
<dbReference type="AlphaFoldDB" id="A0A0F9W9T1"/>
<dbReference type="VEuPathDB" id="MicrosporidiaDB:G9O61_00g007650"/>
<keyword evidence="1" id="KW-1133">Transmembrane helix</keyword>
<reference evidence="2 3" key="1">
    <citation type="journal article" date="2015" name="Environ. Microbiol.">
        <title>Genome analyses suggest the presence of polyploidy and recent human-driven expansions in eight global populations of the honeybee pathogen Nosema ceranae.</title>
        <authorList>
            <person name="Pelin A."/>
            <person name="Selman M."/>
            <person name="Aris-Brosou S."/>
            <person name="Farinelli L."/>
            <person name="Corradi N."/>
        </authorList>
    </citation>
    <scope>NUCLEOTIDE SEQUENCE [LARGE SCALE GENOMIC DNA]</scope>
    <source>
        <strain evidence="2 3">PA08 1199</strain>
    </source>
</reference>
<keyword evidence="1" id="KW-0812">Transmembrane</keyword>
<dbReference type="Proteomes" id="UP000034350">
    <property type="component" value="Unassembled WGS sequence"/>
</dbReference>
<gene>
    <name evidence="2" type="ORF">AAJ76_780004675</name>
</gene>
<organism evidence="2 3">
    <name type="scientific">Vairimorpha ceranae</name>
    <dbReference type="NCBI Taxonomy" id="40302"/>
    <lineage>
        <taxon>Eukaryota</taxon>
        <taxon>Fungi</taxon>
        <taxon>Fungi incertae sedis</taxon>
        <taxon>Microsporidia</taxon>
        <taxon>Nosematidae</taxon>
        <taxon>Vairimorpha</taxon>
    </lineage>
</organism>
<evidence type="ECO:0000313" key="2">
    <source>
        <dbReference type="EMBL" id="KKO74376.1"/>
    </source>
</evidence>
<proteinExistence type="predicted"/>
<dbReference type="OrthoDB" id="2192581at2759"/>
<dbReference type="EMBL" id="JPQZ01000078">
    <property type="protein sequence ID" value="KKO74376.1"/>
    <property type="molecule type" value="Genomic_DNA"/>
</dbReference>
<keyword evidence="1" id="KW-0472">Membrane</keyword>
<dbReference type="VEuPathDB" id="MicrosporidiaDB:AAJ76_780004675"/>
<protein>
    <submittedName>
        <fullName evidence="2">Uncharacterized protein</fullName>
    </submittedName>
</protein>
<dbReference type="VEuPathDB" id="MicrosporidiaDB:NCER_101171"/>
<feature type="transmembrane region" description="Helical" evidence="1">
    <location>
        <begin position="163"/>
        <end position="188"/>
    </location>
</feature>
<keyword evidence="3" id="KW-1185">Reference proteome</keyword>